<dbReference type="InterPro" id="IPR036278">
    <property type="entry name" value="Sialidase_sf"/>
</dbReference>
<dbReference type="PANTHER" id="PTHR38792">
    <property type="entry name" value="BNR/ASP-BOX REPEAT DOMAIN PROTEIN (AFU_ORTHOLOGUE AFUA_7G06430)-RELATED"/>
    <property type="match status" value="1"/>
</dbReference>
<dbReference type="Gene3D" id="2.120.10.10">
    <property type="match status" value="1"/>
</dbReference>
<feature type="chain" id="PRO_5011711059" evidence="1">
    <location>
        <begin position="18"/>
        <end position="365"/>
    </location>
</feature>
<dbReference type="EMBL" id="FOXQ01000007">
    <property type="protein sequence ID" value="SFQ23526.1"/>
    <property type="molecule type" value="Genomic_DNA"/>
</dbReference>
<dbReference type="STRING" id="1465490.SAMN05444277_10719"/>
<dbReference type="Proteomes" id="UP000199031">
    <property type="component" value="Unassembled WGS sequence"/>
</dbReference>
<feature type="signal peptide" evidence="1">
    <location>
        <begin position="1"/>
        <end position="17"/>
    </location>
</feature>
<dbReference type="PANTHER" id="PTHR38792:SF3">
    <property type="entry name" value="BNR_ASP-BOX REPEAT DOMAIN PROTEIN (AFU_ORTHOLOGUE AFUA_7G06430)-RELATED"/>
    <property type="match status" value="1"/>
</dbReference>
<gene>
    <name evidence="2" type="ORF">SAMN05444277_10719</name>
</gene>
<organism evidence="2 3">
    <name type="scientific">Parafilimonas terrae</name>
    <dbReference type="NCBI Taxonomy" id="1465490"/>
    <lineage>
        <taxon>Bacteria</taxon>
        <taxon>Pseudomonadati</taxon>
        <taxon>Bacteroidota</taxon>
        <taxon>Chitinophagia</taxon>
        <taxon>Chitinophagales</taxon>
        <taxon>Chitinophagaceae</taxon>
        <taxon>Parafilimonas</taxon>
    </lineage>
</organism>
<name>A0A1I5WVI7_9BACT</name>
<sequence>MLLVFCMIIYAALPAQTMLADRVAYYPRIVQMQNGDLITSFDNGNTGAFYESKDSGKTWATVSNLKETTPPRNCCSELYVFPEKLNDTKAGTLFWATSVGTDQTPRTNCSIRIYKSEDHARTWQFYSTAVKGEIGLWEPEFIVDDKQNLLMFFSSEEYKAQGYNQIIAHRISTDGGLTWSDDIKDVAVNDNIKRPGMPTVTKLANGTYIMCYEVCGNNCDTYIRFSKDGNDWGNATGLGARVESTNGNHFSHAPTITWFDDGTKNGVLLLIGQVLNKNADNTIADNNGSVYMVNRNNGEGLWTEVRAPVASPSDGKNPCENYSSQLLLLNNQKVLELALKKVNGACRLFYNTNNLNDSATATFIK</sequence>
<accession>A0A1I5WVI7</accession>
<evidence type="ECO:0000313" key="2">
    <source>
        <dbReference type="EMBL" id="SFQ23526.1"/>
    </source>
</evidence>
<dbReference type="CDD" id="cd15482">
    <property type="entry name" value="Sialidase_non-viral"/>
    <property type="match status" value="1"/>
</dbReference>
<reference evidence="2 3" key="1">
    <citation type="submission" date="2016-10" db="EMBL/GenBank/DDBJ databases">
        <authorList>
            <person name="de Groot N.N."/>
        </authorList>
    </citation>
    <scope>NUCLEOTIDE SEQUENCE [LARGE SCALE GENOMIC DNA]</scope>
    <source>
        <strain evidence="2 3">DSM 28286</strain>
    </source>
</reference>
<keyword evidence="3" id="KW-1185">Reference proteome</keyword>
<evidence type="ECO:0000313" key="3">
    <source>
        <dbReference type="Proteomes" id="UP000199031"/>
    </source>
</evidence>
<evidence type="ECO:0000256" key="1">
    <source>
        <dbReference type="SAM" id="SignalP"/>
    </source>
</evidence>
<proteinExistence type="predicted"/>
<dbReference type="AlphaFoldDB" id="A0A1I5WVI7"/>
<keyword evidence="1" id="KW-0732">Signal</keyword>
<dbReference type="SUPFAM" id="SSF50939">
    <property type="entry name" value="Sialidases"/>
    <property type="match status" value="1"/>
</dbReference>
<protein>
    <submittedName>
        <fullName evidence="2">BNR repeat-like domain-containing protein</fullName>
    </submittedName>
</protein>